<name>A0AAV8V9P7_9CUCU</name>
<keyword evidence="2" id="KW-1185">Reference proteome</keyword>
<sequence length="165" mass="18566">MRGNVGDKHWDENITNLQLGLNSTVNKAIGVCPSKALMEFRVTNTRVLEAGGEQPLDVTALREEMQKLVTNHQAEQKRRFDLKRTTGRKYEEGDLVLLRLTTNFKYGDEQETVAEMERSVQSYPSVADVTRLRVRTLSSGKAVSELLIREYDLTSTKPPDPGLGT</sequence>
<protein>
    <submittedName>
        <fullName evidence="1">Uncharacterized protein</fullName>
    </submittedName>
</protein>
<dbReference type="AlphaFoldDB" id="A0AAV8V9P7"/>
<dbReference type="EMBL" id="JANEYG010000229">
    <property type="protein sequence ID" value="KAJ8910975.1"/>
    <property type="molecule type" value="Genomic_DNA"/>
</dbReference>
<accession>A0AAV8V9P7</accession>
<gene>
    <name evidence="1" type="ORF">NQ315_003668</name>
</gene>
<evidence type="ECO:0000313" key="1">
    <source>
        <dbReference type="EMBL" id="KAJ8910975.1"/>
    </source>
</evidence>
<proteinExistence type="predicted"/>
<dbReference type="Proteomes" id="UP001159042">
    <property type="component" value="Unassembled WGS sequence"/>
</dbReference>
<evidence type="ECO:0000313" key="2">
    <source>
        <dbReference type="Proteomes" id="UP001159042"/>
    </source>
</evidence>
<comment type="caution">
    <text evidence="1">The sequence shown here is derived from an EMBL/GenBank/DDBJ whole genome shotgun (WGS) entry which is preliminary data.</text>
</comment>
<reference evidence="1 2" key="1">
    <citation type="journal article" date="2023" name="Insect Mol. Biol.">
        <title>Genome sequencing provides insights into the evolution of gene families encoding plant cell wall-degrading enzymes in longhorned beetles.</title>
        <authorList>
            <person name="Shin N.R."/>
            <person name="Okamura Y."/>
            <person name="Kirsch R."/>
            <person name="Pauchet Y."/>
        </authorList>
    </citation>
    <scope>NUCLEOTIDE SEQUENCE [LARGE SCALE GENOMIC DNA]</scope>
    <source>
        <strain evidence="1">EAD_L_NR</strain>
    </source>
</reference>
<organism evidence="1 2">
    <name type="scientific">Exocentrus adspersus</name>
    <dbReference type="NCBI Taxonomy" id="1586481"/>
    <lineage>
        <taxon>Eukaryota</taxon>
        <taxon>Metazoa</taxon>
        <taxon>Ecdysozoa</taxon>
        <taxon>Arthropoda</taxon>
        <taxon>Hexapoda</taxon>
        <taxon>Insecta</taxon>
        <taxon>Pterygota</taxon>
        <taxon>Neoptera</taxon>
        <taxon>Endopterygota</taxon>
        <taxon>Coleoptera</taxon>
        <taxon>Polyphaga</taxon>
        <taxon>Cucujiformia</taxon>
        <taxon>Chrysomeloidea</taxon>
        <taxon>Cerambycidae</taxon>
        <taxon>Lamiinae</taxon>
        <taxon>Acanthocinini</taxon>
        <taxon>Exocentrus</taxon>
    </lineage>
</organism>